<proteinExistence type="predicted"/>
<name>A0A0E9WBJ0_ANGAN</name>
<protein>
    <submittedName>
        <fullName evidence="1">Uncharacterized protein</fullName>
    </submittedName>
</protein>
<accession>A0A0E9WBJ0</accession>
<organism evidence="1">
    <name type="scientific">Anguilla anguilla</name>
    <name type="common">European freshwater eel</name>
    <name type="synonym">Muraena anguilla</name>
    <dbReference type="NCBI Taxonomy" id="7936"/>
    <lineage>
        <taxon>Eukaryota</taxon>
        <taxon>Metazoa</taxon>
        <taxon>Chordata</taxon>
        <taxon>Craniata</taxon>
        <taxon>Vertebrata</taxon>
        <taxon>Euteleostomi</taxon>
        <taxon>Actinopterygii</taxon>
        <taxon>Neopterygii</taxon>
        <taxon>Teleostei</taxon>
        <taxon>Anguilliformes</taxon>
        <taxon>Anguillidae</taxon>
        <taxon>Anguilla</taxon>
    </lineage>
</organism>
<sequence>MKPLIGGGATVSCQSLTCLNQ</sequence>
<dbReference type="EMBL" id="GBXM01021729">
    <property type="protein sequence ID" value="JAH86848.1"/>
    <property type="molecule type" value="Transcribed_RNA"/>
</dbReference>
<reference evidence="1" key="2">
    <citation type="journal article" date="2015" name="Fish Shellfish Immunol.">
        <title>Early steps in the European eel (Anguilla anguilla)-Vibrio vulnificus interaction in the gills: Role of the RtxA13 toxin.</title>
        <authorList>
            <person name="Callol A."/>
            <person name="Pajuelo D."/>
            <person name="Ebbesson L."/>
            <person name="Teles M."/>
            <person name="MacKenzie S."/>
            <person name="Amaro C."/>
        </authorList>
    </citation>
    <scope>NUCLEOTIDE SEQUENCE</scope>
</reference>
<dbReference type="AlphaFoldDB" id="A0A0E9WBJ0"/>
<reference evidence="1" key="1">
    <citation type="submission" date="2014-11" db="EMBL/GenBank/DDBJ databases">
        <authorList>
            <person name="Amaro Gonzalez C."/>
        </authorList>
    </citation>
    <scope>NUCLEOTIDE SEQUENCE</scope>
</reference>
<evidence type="ECO:0000313" key="1">
    <source>
        <dbReference type="EMBL" id="JAH86848.1"/>
    </source>
</evidence>